<gene>
    <name evidence="2" type="ORF">MD535_15455</name>
</gene>
<dbReference type="Gene3D" id="3.40.50.150">
    <property type="entry name" value="Vaccinia Virus protein VP39"/>
    <property type="match status" value="1"/>
</dbReference>
<dbReference type="InterPro" id="IPR029063">
    <property type="entry name" value="SAM-dependent_MTases_sf"/>
</dbReference>
<name>A0A9X3CRY8_9VIBR</name>
<dbReference type="EMBL" id="JAKRRY010000021">
    <property type="protein sequence ID" value="MCW8347400.1"/>
    <property type="molecule type" value="Genomic_DNA"/>
</dbReference>
<keyword evidence="2" id="KW-0489">Methyltransferase</keyword>
<dbReference type="InterPro" id="IPR041698">
    <property type="entry name" value="Methyltransf_25"/>
</dbReference>
<dbReference type="GO" id="GO:0008168">
    <property type="term" value="F:methyltransferase activity"/>
    <property type="evidence" value="ECO:0007669"/>
    <property type="project" value="UniProtKB-KW"/>
</dbReference>
<accession>A0A9X3CRY8</accession>
<comment type="caution">
    <text evidence="2">The sequence shown here is derived from an EMBL/GenBank/DDBJ whole genome shotgun (WGS) entry which is preliminary data.</text>
</comment>
<dbReference type="AlphaFoldDB" id="A0A9X3CRY8"/>
<proteinExistence type="predicted"/>
<evidence type="ECO:0000259" key="1">
    <source>
        <dbReference type="Pfam" id="PF13649"/>
    </source>
</evidence>
<protein>
    <submittedName>
        <fullName evidence="2">Class I SAM-dependent methyltransferase</fullName>
    </submittedName>
</protein>
<dbReference type="Pfam" id="PF13649">
    <property type="entry name" value="Methyltransf_25"/>
    <property type="match status" value="1"/>
</dbReference>
<evidence type="ECO:0000313" key="3">
    <source>
        <dbReference type="Proteomes" id="UP001155587"/>
    </source>
</evidence>
<keyword evidence="2" id="KW-0808">Transferase</keyword>
<sequence length="250" mass="28773">MKPLSFPAQIDYYLDAVTCRDTLVESLESIIKPYRFGRVLDCSVGTGFGVIDLIRTGHNIVCSDACSDMLRRFSENAHRDNVQTSPLKIQWDELGYKLPESFDLVLCRGNSIVYSDMWESHQMLGDLNGVKKAINGIYKAIRNDGCLYIDIPSEKHFNFDAPLVIEHEEKSVNCLPVRVREKITHDEASLKRKWDVDISIAGDVYKFTKYSHLIKENTFISMLQQAGFRRVERVESCQYRAHYCELVAYK</sequence>
<evidence type="ECO:0000313" key="2">
    <source>
        <dbReference type="EMBL" id="MCW8347400.1"/>
    </source>
</evidence>
<feature type="domain" description="Methyltransferase" evidence="1">
    <location>
        <begin position="39"/>
        <end position="124"/>
    </location>
</feature>
<dbReference type="GO" id="GO:0032259">
    <property type="term" value="P:methylation"/>
    <property type="evidence" value="ECO:0007669"/>
    <property type="project" value="UniProtKB-KW"/>
</dbReference>
<dbReference type="SUPFAM" id="SSF53335">
    <property type="entry name" value="S-adenosyl-L-methionine-dependent methyltransferases"/>
    <property type="match status" value="1"/>
</dbReference>
<keyword evidence="3" id="KW-1185">Reference proteome</keyword>
<organism evidence="2 3">
    <name type="scientific">Vibrio qingdaonensis</name>
    <dbReference type="NCBI Taxonomy" id="2829491"/>
    <lineage>
        <taxon>Bacteria</taxon>
        <taxon>Pseudomonadati</taxon>
        <taxon>Pseudomonadota</taxon>
        <taxon>Gammaproteobacteria</taxon>
        <taxon>Vibrionales</taxon>
        <taxon>Vibrionaceae</taxon>
        <taxon>Vibrio</taxon>
    </lineage>
</organism>
<dbReference type="RefSeq" id="WP_265675924.1">
    <property type="nucleotide sequence ID" value="NZ_JAKRRY010000021.1"/>
</dbReference>
<reference evidence="2" key="1">
    <citation type="submission" date="2022-02" db="EMBL/GenBank/DDBJ databases">
        <title>Vibrio sp. nov, a new bacterium isolated from seawater.</title>
        <authorList>
            <person name="Yuan Y."/>
        </authorList>
    </citation>
    <scope>NUCLEOTIDE SEQUENCE</scope>
    <source>
        <strain evidence="2">ZSDZ65</strain>
    </source>
</reference>
<dbReference type="Proteomes" id="UP001155587">
    <property type="component" value="Unassembled WGS sequence"/>
</dbReference>